<evidence type="ECO:0000313" key="17">
    <source>
        <dbReference type="RefSeq" id="XP_032830424.1"/>
    </source>
</evidence>
<keyword evidence="4 15" id="KW-0812">Transmembrane</keyword>
<dbReference type="GO" id="GO:0042765">
    <property type="term" value="C:GPI-anchor transamidase complex"/>
    <property type="evidence" value="ECO:0007669"/>
    <property type="project" value="InterPro"/>
</dbReference>
<evidence type="ECO:0000256" key="11">
    <source>
        <dbReference type="ARBA" id="ARBA00093336"/>
    </source>
</evidence>
<dbReference type="KEGG" id="pmrn:116954099"/>
<dbReference type="PIRSF" id="PIRSF036762">
    <property type="entry name" value="GAA1"/>
    <property type="match status" value="1"/>
</dbReference>
<evidence type="ECO:0000256" key="8">
    <source>
        <dbReference type="ARBA" id="ARBA00023157"/>
    </source>
</evidence>
<feature type="transmembrane region" description="Helical" evidence="15">
    <location>
        <begin position="418"/>
        <end position="438"/>
    </location>
</feature>
<evidence type="ECO:0000256" key="4">
    <source>
        <dbReference type="ARBA" id="ARBA00022692"/>
    </source>
</evidence>
<dbReference type="RefSeq" id="XP_032830424.1">
    <property type="nucleotide sequence ID" value="XM_032974533.1"/>
</dbReference>
<dbReference type="AlphaFoldDB" id="A0AAJ7U642"/>
<feature type="transmembrane region" description="Helical" evidence="15">
    <location>
        <begin position="536"/>
        <end position="558"/>
    </location>
</feature>
<keyword evidence="8" id="KW-1015">Disulfide bond</keyword>
<organism evidence="16 17">
    <name type="scientific">Petromyzon marinus</name>
    <name type="common">Sea lamprey</name>
    <dbReference type="NCBI Taxonomy" id="7757"/>
    <lineage>
        <taxon>Eukaryota</taxon>
        <taxon>Metazoa</taxon>
        <taxon>Chordata</taxon>
        <taxon>Craniata</taxon>
        <taxon>Vertebrata</taxon>
        <taxon>Cyclostomata</taxon>
        <taxon>Hyperoartia</taxon>
        <taxon>Petromyzontiformes</taxon>
        <taxon>Petromyzontidae</taxon>
        <taxon>Petromyzon</taxon>
    </lineage>
</organism>
<gene>
    <name evidence="17 18" type="primary">GPAA1</name>
</gene>
<dbReference type="PANTHER" id="PTHR13304">
    <property type="entry name" value="GLYCOSYLPHOSPHATIDYLINOSITOL ANCHOR ATTACHMENT 1 PROTEIN"/>
    <property type="match status" value="1"/>
</dbReference>
<evidence type="ECO:0000256" key="3">
    <source>
        <dbReference type="ARBA" id="ARBA00022502"/>
    </source>
</evidence>
<keyword evidence="9" id="KW-0325">Glycoprotein</keyword>
<protein>
    <recommendedName>
        <fullName evidence="13">GPI-anchor transamidase component GPAA1</fullName>
    </recommendedName>
    <alternativeName>
        <fullName evidence="10">GAA1 protein homolog</fullName>
    </alternativeName>
    <alternativeName>
        <fullName evidence="14">Glycosylphosphatidylinositol anchor attachment 1 protein</fullName>
    </alternativeName>
</protein>
<dbReference type="FunFam" id="3.40.630.10:FF:000047">
    <property type="entry name" value="Glycosylphosphatidylinositol anchor attachment 1 protein"/>
    <property type="match status" value="1"/>
</dbReference>
<dbReference type="GO" id="GO:0016255">
    <property type="term" value="P:attachment of GPI anchor to protein"/>
    <property type="evidence" value="ECO:0007669"/>
    <property type="project" value="TreeGrafter"/>
</dbReference>
<comment type="subcellular location">
    <subcellularLocation>
        <location evidence="1">Endoplasmic reticulum membrane</location>
        <topology evidence="1">Multi-pass membrane protein</topology>
    </subcellularLocation>
</comment>
<comment type="function">
    <text evidence="11">Component of the glycosylphosphatidylinositol-anchor (GPI-anchor) transamidase (GPI-T) complex that catalyzes the formation of the linkage between a proprotein and a GPI-anchor and participates in GPI anchored protein biosynthesis. Binds GPI-anchor.</text>
</comment>
<evidence type="ECO:0000256" key="13">
    <source>
        <dbReference type="ARBA" id="ARBA00093619"/>
    </source>
</evidence>
<comment type="pathway">
    <text evidence="2">Glycolipid biosynthesis; glycosylphosphatidylinositol-anchor biosynthesis.</text>
</comment>
<comment type="subunit">
    <text evidence="12">Heteropentamer. Part of the GPI-anchor transamidase complex, consisting of PIGK, PIGT, PIGS, PIGU and GAA1. Interacts with PIGK.</text>
</comment>
<dbReference type="InterPro" id="IPR007246">
    <property type="entry name" value="Gaa1"/>
</dbReference>
<evidence type="ECO:0000256" key="12">
    <source>
        <dbReference type="ARBA" id="ARBA00093557"/>
    </source>
</evidence>
<dbReference type="GO" id="GO:0006506">
    <property type="term" value="P:GPI anchor biosynthetic process"/>
    <property type="evidence" value="ECO:0007669"/>
    <property type="project" value="UniProtKB-KW"/>
</dbReference>
<keyword evidence="5" id="KW-0256">Endoplasmic reticulum</keyword>
<keyword evidence="6 15" id="KW-1133">Transmembrane helix</keyword>
<dbReference type="PANTHER" id="PTHR13304:SF0">
    <property type="entry name" value="GLYCOSYLPHOSPHATIDYLINOSITOL ANCHOR ATTACHMENT 1 PROTEIN"/>
    <property type="match status" value="1"/>
</dbReference>
<evidence type="ECO:0000256" key="7">
    <source>
        <dbReference type="ARBA" id="ARBA00023136"/>
    </source>
</evidence>
<keyword evidence="3" id="KW-0337">GPI-anchor biosynthesis</keyword>
<evidence type="ECO:0000256" key="2">
    <source>
        <dbReference type="ARBA" id="ARBA00004687"/>
    </source>
</evidence>
<evidence type="ECO:0000313" key="16">
    <source>
        <dbReference type="Proteomes" id="UP001318040"/>
    </source>
</evidence>
<evidence type="ECO:0000256" key="1">
    <source>
        <dbReference type="ARBA" id="ARBA00004477"/>
    </source>
</evidence>
<sequence>MGLLSDPVTRKKFVGLLLRNNTKLCALSYVAGVAWFLALAYEPLNARTYVSENALLPGLVDGHYSDGGDAIAIARELAAHKAERDGMPVEWLVRALEQRGLEVHTQTFSRVLPFPDELRERYMVRGTNVYGIVRAPRAASTEALVFTVAFQPGERNNQATGLALSLAAHFRRQVYWAKDIIFLFNEHDQIGMQAWLEAYHDTNLTGISSSVMRGRAGSIQAALTLEMSSDVLTSLDLHLEGLNGQLPNLDLVNLVHVICGKKDMLCTIQGQLMHQDGESWEGYVQSLRTVMLMALNQASSRPTGDHSLFLRYRIEALTLRGINSLRSRKIGATTVGGLLEGIFRSLNNLLERFHQSFFFYLLPCLHRYISIGHYMPAFGFVILAPMLKMVELWIQLGQEEEGPNGTARRAEPAESQSVLLFLAAPITICHATGLALLYLPTLAQHEAAEYFGVSETEAVTFTTLAIYLAGMALPHQTHRVLLGSGTRRGWMTLKCVTLMYLSVLLTSIALINFSLGFLLAVAMVPIATFITPSRRWLLQVVLLLLASPAVLLLVLLALRWELLEVPWQPLDAWLALLQALAEAVLNHHLYGALVFPLAALAIYPCWLMLWNVLFWTC</sequence>
<evidence type="ECO:0000256" key="15">
    <source>
        <dbReference type="SAM" id="Phobius"/>
    </source>
</evidence>
<evidence type="ECO:0000256" key="14">
    <source>
        <dbReference type="ARBA" id="ARBA00093661"/>
    </source>
</evidence>
<feature type="transmembrane region" description="Helical" evidence="15">
    <location>
        <begin position="498"/>
        <end position="530"/>
    </location>
</feature>
<proteinExistence type="predicted"/>
<name>A0AAJ7U642_PETMA</name>
<dbReference type="Proteomes" id="UP001318040">
    <property type="component" value="Chromosome 54"/>
</dbReference>
<feature type="transmembrane region" description="Helical" evidence="15">
    <location>
        <begin position="458"/>
        <end position="477"/>
    </location>
</feature>
<evidence type="ECO:0000256" key="10">
    <source>
        <dbReference type="ARBA" id="ARBA00083563"/>
    </source>
</evidence>
<dbReference type="CTD" id="8733"/>
<evidence type="ECO:0000256" key="6">
    <source>
        <dbReference type="ARBA" id="ARBA00022989"/>
    </source>
</evidence>
<reference evidence="17 18" key="1">
    <citation type="submission" date="2025-04" db="UniProtKB">
        <authorList>
            <consortium name="RefSeq"/>
        </authorList>
    </citation>
    <scope>IDENTIFICATION</scope>
    <source>
        <tissue evidence="17 18">Sperm</tissue>
    </source>
</reference>
<evidence type="ECO:0000256" key="5">
    <source>
        <dbReference type="ARBA" id="ARBA00022824"/>
    </source>
</evidence>
<keyword evidence="16" id="KW-1185">Reference proteome</keyword>
<dbReference type="Gene3D" id="3.40.630.10">
    <property type="entry name" value="Zn peptidases"/>
    <property type="match status" value="1"/>
</dbReference>
<accession>A0AAJ7U642</accession>
<feature type="transmembrane region" description="Helical" evidence="15">
    <location>
        <begin position="595"/>
        <end position="615"/>
    </location>
</feature>
<keyword evidence="7 15" id="KW-0472">Membrane</keyword>
<evidence type="ECO:0000313" key="18">
    <source>
        <dbReference type="RefSeq" id="XP_032830425.1"/>
    </source>
</evidence>
<dbReference type="RefSeq" id="XP_032830425.1">
    <property type="nucleotide sequence ID" value="XM_032974534.1"/>
</dbReference>
<dbReference type="Pfam" id="PF04114">
    <property type="entry name" value="Gaa1"/>
    <property type="match status" value="1"/>
</dbReference>
<evidence type="ECO:0000256" key="9">
    <source>
        <dbReference type="ARBA" id="ARBA00023180"/>
    </source>
</evidence>